<evidence type="ECO:0000259" key="2">
    <source>
        <dbReference type="PROSITE" id="PS50011"/>
    </source>
</evidence>
<dbReference type="Gene3D" id="1.10.510.10">
    <property type="entry name" value="Transferase(Phosphotransferase) domain 1"/>
    <property type="match status" value="1"/>
</dbReference>
<dbReference type="GO" id="GO:0004674">
    <property type="term" value="F:protein serine/threonine kinase activity"/>
    <property type="evidence" value="ECO:0007669"/>
    <property type="project" value="TreeGrafter"/>
</dbReference>
<sequence>MRHPNVHRLMGVIIFKGLHLGMVSEWMENGNLHEYMRKNPDCDCYLMCKQITSGLAYIHERKAVHGDVKAMNVLLSPDGVAKLTDFGMSTMSETSLAFSDSSNPNLGTVRWAAPELLAEVFTKTKESDIYALGMCKQDYSVMMAVLSGTLPTRPADKLKSGPRGDHMWELLLKCWDREPGVRPPAKEMVELLSSISGESE</sequence>
<dbReference type="PRINTS" id="PR00109">
    <property type="entry name" value="TYRKINASE"/>
</dbReference>
<dbReference type="InterPro" id="IPR000719">
    <property type="entry name" value="Prot_kinase_dom"/>
</dbReference>
<dbReference type="GO" id="GO:0005524">
    <property type="term" value="F:ATP binding"/>
    <property type="evidence" value="ECO:0007669"/>
    <property type="project" value="InterPro"/>
</dbReference>
<keyword evidence="1" id="KW-0732">Signal</keyword>
<dbReference type="InterPro" id="IPR011009">
    <property type="entry name" value="Kinase-like_dom_sf"/>
</dbReference>
<feature type="signal peptide" evidence="1">
    <location>
        <begin position="1"/>
        <end position="21"/>
    </location>
</feature>
<dbReference type="Pfam" id="PF07714">
    <property type="entry name" value="PK_Tyr_Ser-Thr"/>
    <property type="match status" value="1"/>
</dbReference>
<name>A0A8H3GL43_9AGAM</name>
<reference evidence="3" key="1">
    <citation type="submission" date="2021-01" db="EMBL/GenBank/DDBJ databases">
        <authorList>
            <person name="Kaushik A."/>
        </authorList>
    </citation>
    <scope>NUCLEOTIDE SEQUENCE</scope>
    <source>
        <strain evidence="3">AG1-1B</strain>
    </source>
</reference>
<dbReference type="EMBL" id="CAJMWQ010001580">
    <property type="protein sequence ID" value="CAE6455815.1"/>
    <property type="molecule type" value="Genomic_DNA"/>
</dbReference>
<dbReference type="SUPFAM" id="SSF56112">
    <property type="entry name" value="Protein kinase-like (PK-like)"/>
    <property type="match status" value="1"/>
</dbReference>
<comment type="caution">
    <text evidence="3">The sequence shown here is derived from an EMBL/GenBank/DDBJ whole genome shotgun (WGS) entry which is preliminary data.</text>
</comment>
<gene>
    <name evidence="3" type="ORF">RDB_LOCUS82979</name>
</gene>
<dbReference type="Proteomes" id="UP000663826">
    <property type="component" value="Unassembled WGS sequence"/>
</dbReference>
<proteinExistence type="predicted"/>
<dbReference type="SMART" id="SM00220">
    <property type="entry name" value="S_TKc"/>
    <property type="match status" value="1"/>
</dbReference>
<protein>
    <recommendedName>
        <fullName evidence="2">Protein kinase domain-containing protein</fullName>
    </recommendedName>
</protein>
<feature type="chain" id="PRO_5034447570" description="Protein kinase domain-containing protein" evidence="1">
    <location>
        <begin position="22"/>
        <end position="200"/>
    </location>
</feature>
<evidence type="ECO:0000256" key="1">
    <source>
        <dbReference type="SAM" id="SignalP"/>
    </source>
</evidence>
<evidence type="ECO:0000313" key="3">
    <source>
        <dbReference type="EMBL" id="CAE6455815.1"/>
    </source>
</evidence>
<dbReference type="PROSITE" id="PS50011">
    <property type="entry name" value="PROTEIN_KINASE_DOM"/>
    <property type="match status" value="1"/>
</dbReference>
<feature type="domain" description="Protein kinase" evidence="2">
    <location>
        <begin position="1"/>
        <end position="195"/>
    </location>
</feature>
<dbReference type="PANTHER" id="PTHR44329">
    <property type="entry name" value="SERINE/THREONINE-PROTEIN KINASE TNNI3K-RELATED"/>
    <property type="match status" value="1"/>
</dbReference>
<dbReference type="InterPro" id="IPR051681">
    <property type="entry name" value="Ser/Thr_Kinases-Pseudokinases"/>
</dbReference>
<evidence type="ECO:0000313" key="4">
    <source>
        <dbReference type="Proteomes" id="UP000663826"/>
    </source>
</evidence>
<dbReference type="PANTHER" id="PTHR44329:SF214">
    <property type="entry name" value="PROTEIN KINASE DOMAIN-CONTAINING PROTEIN"/>
    <property type="match status" value="1"/>
</dbReference>
<dbReference type="AlphaFoldDB" id="A0A8H3GL43"/>
<accession>A0A8H3GL43</accession>
<dbReference type="InterPro" id="IPR001245">
    <property type="entry name" value="Ser-Thr/Tyr_kinase_cat_dom"/>
</dbReference>
<organism evidence="3 4">
    <name type="scientific">Rhizoctonia solani</name>
    <dbReference type="NCBI Taxonomy" id="456999"/>
    <lineage>
        <taxon>Eukaryota</taxon>
        <taxon>Fungi</taxon>
        <taxon>Dikarya</taxon>
        <taxon>Basidiomycota</taxon>
        <taxon>Agaricomycotina</taxon>
        <taxon>Agaricomycetes</taxon>
        <taxon>Cantharellales</taxon>
        <taxon>Ceratobasidiaceae</taxon>
        <taxon>Rhizoctonia</taxon>
    </lineage>
</organism>